<dbReference type="EMBL" id="VIKS01000011">
    <property type="protein sequence ID" value="TQV85833.1"/>
    <property type="molecule type" value="Genomic_DNA"/>
</dbReference>
<sequence length="807" mass="90868">MSIKAFAFLSGMMSLLIITKSSQAIWALVIALIVYLLTYFSQAKQTLTRMFLAGLCWSCVNIIVWSCYSGTTVSEPVRANIDGHICSIPGFSHDSYRFDFCIHSIDQKRLSFGQRNRFKLTWGKYVTPPEIALKAGQRWRFAVKLRPPHGRVNPAGFDSEQWMLSEGYGGNGYIKSAILMEHELTLSSTYHYLRQKVFDYLSAHLADVPNKGLILAITMGERDQVKTDQWQLFKNTGTSHLLAISGLHIGIAALWSYWIILFLWRLSHRLCLTVSAQKAAQIGSLIGAFMLLLLSGLGLPAQRAFIMLFIFLISRWSGRNYRLASVLSIALLVILIIYPFALLSASFWLSFFAIFIISCVINREVSEGRRVTEWLKVNWYLYLALIPITLLFFNLLSPVSIIANLLLIPLTSFVLTPIAYVASLVSIVNSYLASQLFQFASLVIDLTRWLQTLLTSFDWTHFTLSLHYFSIFLLLLMVMILLVPRKLVSKAVLLPLGLLFSFSLLVSEKENSFEMIVFDIGQGLAIYVQTPEGNLLYDTGWGKQQYAIAGSVLLPFFEARGIKRLDKVVISHGDADHAGGLKVVQQSLQIDELIAGEVLVAAQSQNCHSYTDWRWGNVHFKFLSAELSGDALPDDSLPSNNLSDNQRLTRHSLSGNNSSCVLSIEVTQSNYDAPTESQTPLTKAGPVEKEKYKILLTGDIEKRVEKKLLAKGIGKYDVVIAPHHGSKTSSTSEFVERLNPRHVIFSTGYDNQWKFPRKSVVQRYLKQESQIWVTHQQGAITLKIAPETGAILSSERETQPHFWTSQY</sequence>
<dbReference type="SUPFAM" id="SSF56281">
    <property type="entry name" value="Metallo-hydrolase/oxidoreductase"/>
    <property type="match status" value="1"/>
</dbReference>
<feature type="transmembrane region" description="Helical" evidence="6">
    <location>
        <begin position="377"/>
        <end position="395"/>
    </location>
</feature>
<dbReference type="Pfam" id="PF03772">
    <property type="entry name" value="Competence"/>
    <property type="match status" value="1"/>
</dbReference>
<keyword evidence="5 6" id="KW-0472">Membrane</keyword>
<dbReference type="Proteomes" id="UP000315439">
    <property type="component" value="Unassembled WGS sequence"/>
</dbReference>
<feature type="transmembrane region" description="Helical" evidence="6">
    <location>
        <begin position="466"/>
        <end position="484"/>
    </location>
</feature>
<dbReference type="RefSeq" id="WP_142932752.1">
    <property type="nucleotide sequence ID" value="NZ_ML660167.1"/>
</dbReference>
<dbReference type="Pfam" id="PF13567">
    <property type="entry name" value="DUF4131"/>
    <property type="match status" value="1"/>
</dbReference>
<evidence type="ECO:0000256" key="5">
    <source>
        <dbReference type="ARBA" id="ARBA00023136"/>
    </source>
</evidence>
<evidence type="ECO:0000313" key="11">
    <source>
        <dbReference type="Proteomes" id="UP000315439"/>
    </source>
</evidence>
<evidence type="ECO:0000313" key="10">
    <source>
        <dbReference type="EMBL" id="TQV85833.1"/>
    </source>
</evidence>
<reference evidence="10 11" key="1">
    <citation type="submission" date="2019-07" db="EMBL/GenBank/DDBJ databases">
        <title>Draft genome for Aliikangiella sp. M105.</title>
        <authorList>
            <person name="Wang G."/>
        </authorList>
    </citation>
    <scope>NUCLEOTIDE SEQUENCE [LARGE SCALE GENOMIC DNA]</scope>
    <source>
        <strain evidence="10 11">M105</strain>
    </source>
</reference>
<dbReference type="InterPro" id="IPR004477">
    <property type="entry name" value="ComEC_N"/>
</dbReference>
<dbReference type="GO" id="GO:0030420">
    <property type="term" value="P:establishment of competence for transformation"/>
    <property type="evidence" value="ECO:0007669"/>
    <property type="project" value="InterPro"/>
</dbReference>
<evidence type="ECO:0000259" key="7">
    <source>
        <dbReference type="Pfam" id="PF00753"/>
    </source>
</evidence>
<feature type="domain" description="DUF4131" evidence="9">
    <location>
        <begin position="24"/>
        <end position="178"/>
    </location>
</feature>
<dbReference type="GO" id="GO:0005886">
    <property type="term" value="C:plasma membrane"/>
    <property type="evidence" value="ECO:0007669"/>
    <property type="project" value="UniProtKB-SubCell"/>
</dbReference>
<evidence type="ECO:0000256" key="2">
    <source>
        <dbReference type="ARBA" id="ARBA00022475"/>
    </source>
</evidence>
<accession>A0A545U8U4</accession>
<dbReference type="OrthoDB" id="9761531at2"/>
<evidence type="ECO:0000259" key="9">
    <source>
        <dbReference type="Pfam" id="PF13567"/>
    </source>
</evidence>
<feature type="transmembrane region" description="Helical" evidence="6">
    <location>
        <begin position="401"/>
        <end position="424"/>
    </location>
</feature>
<protein>
    <submittedName>
        <fullName evidence="10">DNA internalization-related competence protein ComEC/Rec2</fullName>
    </submittedName>
</protein>
<feature type="domain" description="Metallo-beta-lactamase" evidence="7">
    <location>
        <begin position="521"/>
        <end position="592"/>
    </location>
</feature>
<keyword evidence="2" id="KW-1003">Cell membrane</keyword>
<feature type="transmembrane region" description="Helical" evidence="6">
    <location>
        <begin position="323"/>
        <end position="341"/>
    </location>
</feature>
<dbReference type="InterPro" id="IPR004797">
    <property type="entry name" value="Competence_ComEC/Rec2"/>
</dbReference>
<dbReference type="InterPro" id="IPR025405">
    <property type="entry name" value="DUF4131"/>
</dbReference>
<evidence type="ECO:0000256" key="6">
    <source>
        <dbReference type="SAM" id="Phobius"/>
    </source>
</evidence>
<dbReference type="PANTHER" id="PTHR30619">
    <property type="entry name" value="DNA INTERNALIZATION/COMPETENCE PROTEIN COMEC/REC2"/>
    <property type="match status" value="1"/>
</dbReference>
<feature type="domain" description="ComEC/Rec2-related protein" evidence="8">
    <location>
        <begin position="218"/>
        <end position="482"/>
    </location>
</feature>
<dbReference type="CDD" id="cd07731">
    <property type="entry name" value="ComA-like_MBL-fold"/>
    <property type="match status" value="1"/>
</dbReference>
<keyword evidence="3 6" id="KW-0812">Transmembrane</keyword>
<evidence type="ECO:0000259" key="8">
    <source>
        <dbReference type="Pfam" id="PF03772"/>
    </source>
</evidence>
<dbReference type="AlphaFoldDB" id="A0A545U8U4"/>
<feature type="transmembrane region" description="Helical" evidence="6">
    <location>
        <begin position="347"/>
        <end position="365"/>
    </location>
</feature>
<dbReference type="Pfam" id="PF00753">
    <property type="entry name" value="Lactamase_B"/>
    <property type="match status" value="1"/>
</dbReference>
<proteinExistence type="predicted"/>
<evidence type="ECO:0000256" key="1">
    <source>
        <dbReference type="ARBA" id="ARBA00004651"/>
    </source>
</evidence>
<dbReference type="PANTHER" id="PTHR30619:SF1">
    <property type="entry name" value="RECOMBINATION PROTEIN 2"/>
    <property type="match status" value="1"/>
</dbReference>
<keyword evidence="11" id="KW-1185">Reference proteome</keyword>
<dbReference type="InterPro" id="IPR001279">
    <property type="entry name" value="Metallo-B-lactamas"/>
</dbReference>
<comment type="caution">
    <text evidence="10">The sequence shown here is derived from an EMBL/GenBank/DDBJ whole genome shotgun (WGS) entry which is preliminary data.</text>
</comment>
<keyword evidence="4 6" id="KW-1133">Transmembrane helix</keyword>
<dbReference type="InterPro" id="IPR036866">
    <property type="entry name" value="RibonucZ/Hydroxyglut_hydro"/>
</dbReference>
<dbReference type="Gene3D" id="3.60.15.10">
    <property type="entry name" value="Ribonuclease Z/Hydroxyacylglutathione hydrolase-like"/>
    <property type="match status" value="1"/>
</dbReference>
<feature type="transmembrane region" description="Helical" evidence="6">
    <location>
        <begin position="284"/>
        <end position="311"/>
    </location>
</feature>
<dbReference type="NCBIfam" id="TIGR00361">
    <property type="entry name" value="ComEC_Rec2"/>
    <property type="match status" value="1"/>
</dbReference>
<feature type="transmembrane region" description="Helical" evidence="6">
    <location>
        <begin position="12"/>
        <end position="38"/>
    </location>
</feature>
<feature type="transmembrane region" description="Helical" evidence="6">
    <location>
        <begin position="241"/>
        <end position="264"/>
    </location>
</feature>
<dbReference type="InterPro" id="IPR035681">
    <property type="entry name" value="ComA-like_MBL"/>
</dbReference>
<comment type="subcellular location">
    <subcellularLocation>
        <location evidence="1">Cell membrane</location>
        <topology evidence="1">Multi-pass membrane protein</topology>
    </subcellularLocation>
</comment>
<dbReference type="InterPro" id="IPR052159">
    <property type="entry name" value="Competence_DNA_uptake"/>
</dbReference>
<evidence type="ECO:0000256" key="3">
    <source>
        <dbReference type="ARBA" id="ARBA00022692"/>
    </source>
</evidence>
<name>A0A545U8U4_9GAMM</name>
<dbReference type="NCBIfam" id="TIGR00360">
    <property type="entry name" value="ComEC_N-term"/>
    <property type="match status" value="1"/>
</dbReference>
<evidence type="ECO:0000256" key="4">
    <source>
        <dbReference type="ARBA" id="ARBA00022989"/>
    </source>
</evidence>
<organism evidence="10 11">
    <name type="scientific">Aliikangiella coralliicola</name>
    <dbReference type="NCBI Taxonomy" id="2592383"/>
    <lineage>
        <taxon>Bacteria</taxon>
        <taxon>Pseudomonadati</taxon>
        <taxon>Pseudomonadota</taxon>
        <taxon>Gammaproteobacteria</taxon>
        <taxon>Oceanospirillales</taxon>
        <taxon>Pleioneaceae</taxon>
        <taxon>Aliikangiella</taxon>
    </lineage>
</organism>
<gene>
    <name evidence="10" type="ORF">FLL46_18070</name>
</gene>